<dbReference type="RefSeq" id="WP_094924314.1">
    <property type="nucleotide sequence ID" value="NZ_NPIA01000004.1"/>
</dbReference>
<evidence type="ECO:0000256" key="1">
    <source>
        <dbReference type="ARBA" id="ARBA00022729"/>
    </source>
</evidence>
<dbReference type="AlphaFoldDB" id="A0A263BU50"/>
<dbReference type="Gene3D" id="2.60.40.1240">
    <property type="match status" value="1"/>
</dbReference>
<dbReference type="InterPro" id="IPR029050">
    <property type="entry name" value="Immunoprotect_excell_Ig-like"/>
</dbReference>
<keyword evidence="3" id="KW-1185">Reference proteome</keyword>
<organism evidence="2 3">
    <name type="scientific">Lottiidibacillus patelloidae</name>
    <dbReference type="NCBI Taxonomy" id="2670334"/>
    <lineage>
        <taxon>Bacteria</taxon>
        <taxon>Bacillati</taxon>
        <taxon>Bacillota</taxon>
        <taxon>Bacilli</taxon>
        <taxon>Bacillales</taxon>
        <taxon>Bacillaceae</taxon>
        <taxon>Lottiidibacillus</taxon>
    </lineage>
</organism>
<protein>
    <recommendedName>
        <fullName evidence="4">DUF4352 domain-containing protein</fullName>
    </recommendedName>
</protein>
<accession>A0A263BU50</accession>
<reference evidence="3" key="1">
    <citation type="submission" date="2017-08" db="EMBL/GenBank/DDBJ databases">
        <authorList>
            <person name="Huang Z."/>
        </authorList>
    </citation>
    <scope>NUCLEOTIDE SEQUENCE [LARGE SCALE GENOMIC DNA]</scope>
    <source>
        <strain evidence="3">SA5d-4</strain>
    </source>
</reference>
<dbReference type="EMBL" id="NPIA01000004">
    <property type="protein sequence ID" value="OZM56857.1"/>
    <property type="molecule type" value="Genomic_DNA"/>
</dbReference>
<reference evidence="2 3" key="2">
    <citation type="submission" date="2017-09" db="EMBL/GenBank/DDBJ databases">
        <title>Bacillus patelloidae sp. nov., isolated from the intestinal tract of a marine limpet.</title>
        <authorList>
            <person name="Liu R."/>
            <person name="Dong C."/>
            <person name="Shao Z."/>
        </authorList>
    </citation>
    <scope>NUCLEOTIDE SEQUENCE [LARGE SCALE GENOMIC DNA]</scope>
    <source>
        <strain evidence="2 3">SA5d-4</strain>
    </source>
</reference>
<evidence type="ECO:0000313" key="2">
    <source>
        <dbReference type="EMBL" id="OZM56857.1"/>
    </source>
</evidence>
<proteinExistence type="predicted"/>
<dbReference type="Proteomes" id="UP000217083">
    <property type="component" value="Unassembled WGS sequence"/>
</dbReference>
<gene>
    <name evidence="2" type="ORF">CIB95_08785</name>
</gene>
<evidence type="ECO:0000313" key="3">
    <source>
        <dbReference type="Proteomes" id="UP000217083"/>
    </source>
</evidence>
<evidence type="ECO:0008006" key="4">
    <source>
        <dbReference type="Google" id="ProtNLM"/>
    </source>
</evidence>
<keyword evidence="1" id="KW-0732">Signal</keyword>
<comment type="caution">
    <text evidence="2">The sequence shown here is derived from an EMBL/GenBank/DDBJ whole genome shotgun (WGS) entry which is preliminary data.</text>
</comment>
<name>A0A263BU50_9BACI</name>
<sequence>MKRILVFIFIISLFLATLGCSLFESKGNYKVSGDLTHEVVNLLGDNNGEVKITINYADKEEDKLIVNVTYENVTENDIEFGWLAHPGFELYDSNGNKAKTAGLLNGYDSEHKGIKVLKAGEELTTQVEFYEVNESEEYKLLIKHKDEVARKTVTSSFNVTKKY</sequence>
<dbReference type="PROSITE" id="PS51257">
    <property type="entry name" value="PROKAR_LIPOPROTEIN"/>
    <property type="match status" value="1"/>
</dbReference>